<dbReference type="AlphaFoldDB" id="A0AAX4JCK8"/>
<reference evidence="3" key="1">
    <citation type="journal article" date="2024" name="BMC Genomics">
        <title>Functional annotation of a divergent genome using sequence and structure-based similarity.</title>
        <authorList>
            <person name="Svedberg D."/>
            <person name="Winiger R.R."/>
            <person name="Berg A."/>
            <person name="Sharma H."/>
            <person name="Tellgren-Roth C."/>
            <person name="Debrunner-Vossbrinck B.A."/>
            <person name="Vossbrinck C.R."/>
            <person name="Barandun J."/>
        </authorList>
    </citation>
    <scope>NUCLEOTIDE SEQUENCE</scope>
    <source>
        <strain evidence="3">Illinois isolate</strain>
    </source>
</reference>
<evidence type="ECO:0000259" key="2">
    <source>
        <dbReference type="SMART" id="SM01042"/>
    </source>
</evidence>
<evidence type="ECO:0000313" key="3">
    <source>
        <dbReference type="EMBL" id="WUR03583.1"/>
    </source>
</evidence>
<dbReference type="KEGG" id="vnx:VNE69_05172"/>
<keyword evidence="1" id="KW-1133">Transmembrane helix</keyword>
<feature type="domain" description="Brl1/Brr6" evidence="2">
    <location>
        <begin position="76"/>
        <end position="199"/>
    </location>
</feature>
<dbReference type="SMART" id="SM01042">
    <property type="entry name" value="Brr6_like_C_C"/>
    <property type="match status" value="1"/>
</dbReference>
<gene>
    <name evidence="3" type="ORF">VNE69_05172</name>
</gene>
<dbReference type="EMBL" id="CP142730">
    <property type="protein sequence ID" value="WUR03583.1"/>
    <property type="molecule type" value="Genomic_DNA"/>
</dbReference>
<name>A0AAX4JCK8_9MICR</name>
<evidence type="ECO:0000256" key="1">
    <source>
        <dbReference type="SAM" id="Phobius"/>
    </source>
</evidence>
<organism evidence="3 4">
    <name type="scientific">Vairimorpha necatrix</name>
    <dbReference type="NCBI Taxonomy" id="6039"/>
    <lineage>
        <taxon>Eukaryota</taxon>
        <taxon>Fungi</taxon>
        <taxon>Fungi incertae sedis</taxon>
        <taxon>Microsporidia</taxon>
        <taxon>Nosematidae</taxon>
        <taxon>Vairimorpha</taxon>
    </lineage>
</organism>
<dbReference type="PANTHER" id="PTHR28136:SF1">
    <property type="entry name" value="NUCLEUS EXPORT PROTEIN BRL1"/>
    <property type="match status" value="1"/>
</dbReference>
<dbReference type="GeneID" id="90541396"/>
<dbReference type="InterPro" id="IPR018767">
    <property type="entry name" value="Brl1/Brr6_dom"/>
</dbReference>
<dbReference type="Pfam" id="PF10104">
    <property type="entry name" value="Brr6_like_C_C"/>
    <property type="match status" value="1"/>
</dbReference>
<proteinExistence type="predicted"/>
<dbReference type="GO" id="GO:0031965">
    <property type="term" value="C:nuclear membrane"/>
    <property type="evidence" value="ECO:0007669"/>
    <property type="project" value="InterPro"/>
</dbReference>
<dbReference type="PANTHER" id="PTHR28136">
    <property type="entry name" value="NUCLEUS EXPORT PROTEIN BRR6"/>
    <property type="match status" value="1"/>
</dbReference>
<dbReference type="RefSeq" id="XP_065329728.1">
    <property type="nucleotide sequence ID" value="XM_065473656.1"/>
</dbReference>
<dbReference type="GO" id="GO:0055088">
    <property type="term" value="P:lipid homeostasis"/>
    <property type="evidence" value="ECO:0007669"/>
    <property type="project" value="InterPro"/>
</dbReference>
<evidence type="ECO:0000313" key="4">
    <source>
        <dbReference type="Proteomes" id="UP001334084"/>
    </source>
</evidence>
<dbReference type="GO" id="GO:0006998">
    <property type="term" value="P:nuclear envelope organization"/>
    <property type="evidence" value="ECO:0007669"/>
    <property type="project" value="InterPro"/>
</dbReference>
<keyword evidence="1" id="KW-0812">Transmembrane</keyword>
<accession>A0AAX4JCK8</accession>
<protein>
    <submittedName>
        <fullName evidence="3">Nucleus export protein</fullName>
    </submittedName>
</protein>
<sequence length="200" mass="23780">MNIPMDVEHEFKWEVSQPRRPRQCEYLSPHKRSRVDLDCREIMKYIPKTPEPEKTNILHTHTSKPSYSLSMPFFLVYKYLFRITDVFISSLILYLIFQLFFFLQRDILRKISIKKYELDKLIEEALTNYKINKCSKSTRVPALNDICNKWECVINNGSIKYTNVIFEVIGDVCSGFIDEVSWKSIGVVSIFLIIYLKFRK</sequence>
<dbReference type="InterPro" id="IPR040202">
    <property type="entry name" value="Brl1/Brr6"/>
</dbReference>
<keyword evidence="1" id="KW-0472">Membrane</keyword>
<feature type="transmembrane region" description="Helical" evidence="1">
    <location>
        <begin position="79"/>
        <end position="103"/>
    </location>
</feature>
<dbReference type="Proteomes" id="UP001334084">
    <property type="component" value="Chromosome 5"/>
</dbReference>
<keyword evidence="4" id="KW-1185">Reference proteome</keyword>